<dbReference type="Pfam" id="PF13577">
    <property type="entry name" value="SnoaL_4"/>
    <property type="match status" value="1"/>
</dbReference>
<protein>
    <submittedName>
        <fullName evidence="2">SnoaL-like domain-containing protein</fullName>
    </submittedName>
</protein>
<dbReference type="STRING" id="1005945.SAMN05216561_103231"/>
<name>A0A1I3E607_9ACTN</name>
<keyword evidence="3" id="KW-1185">Reference proteome</keyword>
<dbReference type="Proteomes" id="UP000198649">
    <property type="component" value="Unassembled WGS sequence"/>
</dbReference>
<dbReference type="Gene3D" id="3.10.450.50">
    <property type="match status" value="1"/>
</dbReference>
<dbReference type="InterPro" id="IPR032710">
    <property type="entry name" value="NTF2-like_dom_sf"/>
</dbReference>
<accession>A0A1I3E607</accession>
<reference evidence="2 3" key="1">
    <citation type="submission" date="2016-10" db="EMBL/GenBank/DDBJ databases">
        <authorList>
            <person name="de Groot N.N."/>
        </authorList>
    </citation>
    <scope>NUCLEOTIDE SEQUENCE [LARGE SCALE GENOMIC DNA]</scope>
    <source>
        <strain evidence="2 3">CGMCC 1.11156</strain>
    </source>
</reference>
<evidence type="ECO:0000313" key="2">
    <source>
        <dbReference type="EMBL" id="SFH94386.1"/>
    </source>
</evidence>
<dbReference type="AlphaFoldDB" id="A0A1I3E607"/>
<dbReference type="EMBL" id="FOQG01000003">
    <property type="protein sequence ID" value="SFH94386.1"/>
    <property type="molecule type" value="Genomic_DNA"/>
</dbReference>
<proteinExistence type="predicted"/>
<feature type="domain" description="SnoaL-like" evidence="1">
    <location>
        <begin position="85"/>
        <end position="170"/>
    </location>
</feature>
<gene>
    <name evidence="2" type="ORF">SAMN05216561_103231</name>
</gene>
<organism evidence="2 3">
    <name type="scientific">Nocardioides psychrotolerans</name>
    <dbReference type="NCBI Taxonomy" id="1005945"/>
    <lineage>
        <taxon>Bacteria</taxon>
        <taxon>Bacillati</taxon>
        <taxon>Actinomycetota</taxon>
        <taxon>Actinomycetes</taxon>
        <taxon>Propionibacteriales</taxon>
        <taxon>Nocardioidaceae</taxon>
        <taxon>Nocardioides</taxon>
    </lineage>
</organism>
<sequence>MPVNPAISAIATNVASASFHILVISGFPSLGARIEEPEPSKRNLARVPGGVLYVTSVMGGGTLGPVTGQLFRAEEITEAYAAMHARVQEHARTGDWADFALNFTEDADYVEHAFGTFHGRDAIREWSVATMTSFPGGTMTSFPLAWQVVDEATSRLICEVRNLMPDPGDGSLHEAANLTIMTYAGNGLFSREEDVYNPLRFLRMTVRWAKVAEAHGRLDDEGRAYLATYARS</sequence>
<evidence type="ECO:0000313" key="3">
    <source>
        <dbReference type="Proteomes" id="UP000198649"/>
    </source>
</evidence>
<dbReference type="InterPro" id="IPR037401">
    <property type="entry name" value="SnoaL-like"/>
</dbReference>
<evidence type="ECO:0000259" key="1">
    <source>
        <dbReference type="Pfam" id="PF13577"/>
    </source>
</evidence>
<dbReference type="SUPFAM" id="SSF54427">
    <property type="entry name" value="NTF2-like"/>
    <property type="match status" value="1"/>
</dbReference>